<dbReference type="Proteomes" id="UP000539953">
    <property type="component" value="Unassembled WGS sequence"/>
</dbReference>
<comment type="caution">
    <text evidence="2">The sequence shown here is derived from an EMBL/GenBank/DDBJ whole genome shotgun (WGS) entry which is preliminary data.</text>
</comment>
<proteinExistence type="predicted"/>
<evidence type="ECO:0000256" key="1">
    <source>
        <dbReference type="SAM" id="MobiDB-lite"/>
    </source>
</evidence>
<evidence type="ECO:0000313" key="2">
    <source>
        <dbReference type="EMBL" id="MBB5182627.1"/>
    </source>
</evidence>
<keyword evidence="3" id="KW-1185">Reference proteome</keyword>
<accession>A0A7W8CYI8</accession>
<feature type="region of interest" description="Disordered" evidence="1">
    <location>
        <begin position="70"/>
        <end position="111"/>
    </location>
</feature>
<name>A0A7W8CYI8_9FIRM</name>
<dbReference type="AlphaFoldDB" id="A0A7W8CYI8"/>
<sequence>MQKKRVREFMARECSWHRSEDMEWISFDGDEGFPESLDKLVFVIKGIGLGILDEMMTVPVKTAELNEDKSAAVPGNNSNVEAKPKRRPIPAKSHVSVSAGMNGPRSCSQQLDRHSLPTVSSSMNGTIFRTGGPAVRLRSVLITLRHARQSKR</sequence>
<reference evidence="2 3" key="1">
    <citation type="submission" date="2020-08" db="EMBL/GenBank/DDBJ databases">
        <title>Genomic Encyclopedia of Type Strains, Phase IV (KMG-IV): sequencing the most valuable type-strain genomes for metagenomic binning, comparative biology and taxonomic classification.</title>
        <authorList>
            <person name="Goeker M."/>
        </authorList>
    </citation>
    <scope>NUCLEOTIDE SEQUENCE [LARGE SCALE GENOMIC DNA]</scope>
    <source>
        <strain evidence="2 3">DSM 25799</strain>
    </source>
</reference>
<gene>
    <name evidence="2" type="ORF">HNQ47_000646</name>
</gene>
<dbReference type="EMBL" id="JACHHK010000002">
    <property type="protein sequence ID" value="MBB5182627.1"/>
    <property type="molecule type" value="Genomic_DNA"/>
</dbReference>
<organism evidence="2 3">
    <name type="scientific">Catenisphaera adipataccumulans</name>
    <dbReference type="NCBI Taxonomy" id="700500"/>
    <lineage>
        <taxon>Bacteria</taxon>
        <taxon>Bacillati</taxon>
        <taxon>Bacillota</taxon>
        <taxon>Erysipelotrichia</taxon>
        <taxon>Erysipelotrichales</taxon>
        <taxon>Erysipelotrichaceae</taxon>
        <taxon>Catenisphaera</taxon>
    </lineage>
</organism>
<protein>
    <submittedName>
        <fullName evidence="2">Uncharacterized protein</fullName>
    </submittedName>
</protein>
<evidence type="ECO:0000313" key="3">
    <source>
        <dbReference type="Proteomes" id="UP000539953"/>
    </source>
</evidence>